<feature type="domain" description="DUF6533" evidence="2">
    <location>
        <begin position="19"/>
        <end position="62"/>
    </location>
</feature>
<dbReference type="AlphaFoldDB" id="A0A1M2W1G7"/>
<evidence type="ECO:0000256" key="1">
    <source>
        <dbReference type="SAM" id="Phobius"/>
    </source>
</evidence>
<dbReference type="OrthoDB" id="2756573at2759"/>
<dbReference type="OMA" id="GTNIQPF"/>
<sequence>MSAIPVQVLSAIYQEDLLEMAAIALIAYEYIITFDQEVALFWRRKATGATALFFGTRYIGLLTYSFLGAATYAPMSDKMNYFLAFAVFIFALGPFVINLHTISLGLVGTNIQPFGCGGGADLTQALAIILTTVLTCRFLLALQSANQQALGQGSADAGEDDQRGGGSTLQFASRIIGSIAASISLDTA</sequence>
<keyword evidence="1" id="KW-0472">Membrane</keyword>
<organism evidence="3 4">
    <name type="scientific">Trametes pubescens</name>
    <name type="common">White-rot fungus</name>
    <dbReference type="NCBI Taxonomy" id="154538"/>
    <lineage>
        <taxon>Eukaryota</taxon>
        <taxon>Fungi</taxon>
        <taxon>Dikarya</taxon>
        <taxon>Basidiomycota</taxon>
        <taxon>Agaricomycotina</taxon>
        <taxon>Agaricomycetes</taxon>
        <taxon>Polyporales</taxon>
        <taxon>Polyporaceae</taxon>
        <taxon>Trametes</taxon>
    </lineage>
</organism>
<evidence type="ECO:0000259" key="2">
    <source>
        <dbReference type="Pfam" id="PF20151"/>
    </source>
</evidence>
<dbReference type="InterPro" id="IPR045340">
    <property type="entry name" value="DUF6533"/>
</dbReference>
<feature type="transmembrane region" description="Helical" evidence="1">
    <location>
        <begin position="81"/>
        <end position="102"/>
    </location>
</feature>
<keyword evidence="4" id="KW-1185">Reference proteome</keyword>
<accession>A0A1M2W1G7</accession>
<evidence type="ECO:0000313" key="3">
    <source>
        <dbReference type="EMBL" id="OJT13697.1"/>
    </source>
</evidence>
<reference evidence="3 4" key="1">
    <citation type="submission" date="2016-10" db="EMBL/GenBank/DDBJ databases">
        <title>Genome sequence of the basidiomycete white-rot fungus Trametes pubescens.</title>
        <authorList>
            <person name="Makela M.R."/>
            <person name="Granchi Z."/>
            <person name="Peng M."/>
            <person name="De Vries R.P."/>
            <person name="Grigoriev I."/>
            <person name="Riley R."/>
            <person name="Hilden K."/>
        </authorList>
    </citation>
    <scope>NUCLEOTIDE SEQUENCE [LARGE SCALE GENOMIC DNA]</scope>
    <source>
        <strain evidence="3 4">FBCC735</strain>
    </source>
</reference>
<feature type="transmembrane region" description="Helical" evidence="1">
    <location>
        <begin position="49"/>
        <end position="69"/>
    </location>
</feature>
<dbReference type="Proteomes" id="UP000184267">
    <property type="component" value="Unassembled WGS sequence"/>
</dbReference>
<gene>
    <name evidence="3" type="ORF">TRAPUB_9796</name>
</gene>
<keyword evidence="1" id="KW-1133">Transmembrane helix</keyword>
<evidence type="ECO:0000313" key="4">
    <source>
        <dbReference type="Proteomes" id="UP000184267"/>
    </source>
</evidence>
<keyword evidence="1" id="KW-0812">Transmembrane</keyword>
<dbReference type="EMBL" id="MNAD01000373">
    <property type="protein sequence ID" value="OJT13697.1"/>
    <property type="molecule type" value="Genomic_DNA"/>
</dbReference>
<dbReference type="Pfam" id="PF20151">
    <property type="entry name" value="DUF6533"/>
    <property type="match status" value="1"/>
</dbReference>
<protein>
    <recommendedName>
        <fullName evidence="2">DUF6533 domain-containing protein</fullName>
    </recommendedName>
</protein>
<name>A0A1M2W1G7_TRAPU</name>
<proteinExistence type="predicted"/>
<feature type="transmembrane region" description="Helical" evidence="1">
    <location>
        <begin position="122"/>
        <end position="140"/>
    </location>
</feature>
<comment type="caution">
    <text evidence="3">The sequence shown here is derived from an EMBL/GenBank/DDBJ whole genome shotgun (WGS) entry which is preliminary data.</text>
</comment>